<proteinExistence type="predicted"/>
<name>A0A6J6PE01_9ZZZZ</name>
<gene>
    <name evidence="1" type="ORF">UFOPK2370_01183</name>
</gene>
<evidence type="ECO:0000313" key="1">
    <source>
        <dbReference type="EMBL" id="CAB4694678.1"/>
    </source>
</evidence>
<sequence>MPIEALNGMAALTGCEPKISSTKGEVEAEGWSANVIANTAFRS</sequence>
<dbReference type="AlphaFoldDB" id="A0A6J6PE01"/>
<protein>
    <submittedName>
        <fullName evidence="1">Unannotated protein</fullName>
    </submittedName>
</protein>
<dbReference type="EMBL" id="CAEZXK010000052">
    <property type="protein sequence ID" value="CAB4694678.1"/>
    <property type="molecule type" value="Genomic_DNA"/>
</dbReference>
<accession>A0A6J6PE01</accession>
<organism evidence="1">
    <name type="scientific">freshwater metagenome</name>
    <dbReference type="NCBI Taxonomy" id="449393"/>
    <lineage>
        <taxon>unclassified sequences</taxon>
        <taxon>metagenomes</taxon>
        <taxon>ecological metagenomes</taxon>
    </lineage>
</organism>
<reference evidence="1" key="1">
    <citation type="submission" date="2020-05" db="EMBL/GenBank/DDBJ databases">
        <authorList>
            <person name="Chiriac C."/>
            <person name="Salcher M."/>
            <person name="Ghai R."/>
            <person name="Kavagutti S V."/>
        </authorList>
    </citation>
    <scope>NUCLEOTIDE SEQUENCE</scope>
</reference>